<organism evidence="8 9">
    <name type="scientific">Noviluteimonas gilva</name>
    <dbReference type="NCBI Taxonomy" id="2682097"/>
    <lineage>
        <taxon>Bacteria</taxon>
        <taxon>Pseudomonadati</taxon>
        <taxon>Pseudomonadota</taxon>
        <taxon>Gammaproteobacteria</taxon>
        <taxon>Lysobacterales</taxon>
        <taxon>Lysobacteraceae</taxon>
        <taxon>Noviluteimonas</taxon>
    </lineage>
</organism>
<keyword evidence="6" id="KW-0472">Membrane</keyword>
<dbReference type="EMBL" id="WOXT01000006">
    <property type="protein sequence ID" value="MUV15767.1"/>
    <property type="molecule type" value="Genomic_DNA"/>
</dbReference>
<evidence type="ECO:0000313" key="8">
    <source>
        <dbReference type="EMBL" id="MUV15767.1"/>
    </source>
</evidence>
<dbReference type="Gene3D" id="1.10.4030.10">
    <property type="entry name" value="Porin chaperone SurA, peptide-binding domain"/>
    <property type="match status" value="1"/>
</dbReference>
<comment type="similarity">
    <text evidence="2">Belongs to the PpiC/parvulin rotamase family.</text>
</comment>
<dbReference type="EC" id="5.2.1.8" evidence="3"/>
<dbReference type="InterPro" id="IPR050245">
    <property type="entry name" value="PrsA_foldase"/>
</dbReference>
<feature type="transmembrane region" description="Helical" evidence="6">
    <location>
        <begin position="12"/>
        <end position="29"/>
    </location>
</feature>
<keyword evidence="5 8" id="KW-0413">Isomerase</keyword>
<evidence type="ECO:0000256" key="3">
    <source>
        <dbReference type="ARBA" id="ARBA00013194"/>
    </source>
</evidence>
<sequence>MIALQRLLREPLLHFLVLGALLFAVYGWMQRDALQAPDEVVVDQARVDALSARFHRLWQREPSPDELRGIVDAWVREEILYREGVAVGMERDDDVVRRRVVQKLTYLNEGMAVEVPTQAELQAWLHAHPDDYRLAPRYAFRQVYFDPTQHGDALARDIAQAQASLQRDANANVGDVAMLPQTMRDAAADEVSRTFGAQFAQSLPAIPDGRWSDPIASDYGVHLVWIDARTPARMPALAQVRRDVERDLLADRTKKANEAFYDTLRKRYTVKVDADLGGTAESHAVAVGAR</sequence>
<dbReference type="InterPro" id="IPR000297">
    <property type="entry name" value="PPIase_PpiC"/>
</dbReference>
<evidence type="ECO:0000256" key="1">
    <source>
        <dbReference type="ARBA" id="ARBA00000971"/>
    </source>
</evidence>
<reference evidence="8 9" key="1">
    <citation type="submission" date="2019-12" db="EMBL/GenBank/DDBJ databases">
        <authorList>
            <person name="Xu J."/>
        </authorList>
    </citation>
    <scope>NUCLEOTIDE SEQUENCE [LARGE SCALE GENOMIC DNA]</scope>
    <source>
        <strain evidence="8 9">HX-5-24</strain>
    </source>
</reference>
<accession>A0A7C9MNZ4</accession>
<evidence type="ECO:0000256" key="5">
    <source>
        <dbReference type="PROSITE-ProRule" id="PRU00278"/>
    </source>
</evidence>
<dbReference type="InterPro" id="IPR046357">
    <property type="entry name" value="PPIase_dom_sf"/>
</dbReference>
<evidence type="ECO:0000256" key="4">
    <source>
        <dbReference type="ARBA" id="ARBA00023110"/>
    </source>
</evidence>
<proteinExistence type="inferred from homology"/>
<dbReference type="Pfam" id="PF13145">
    <property type="entry name" value="Rotamase_2"/>
    <property type="match status" value="1"/>
</dbReference>
<protein>
    <recommendedName>
        <fullName evidence="3">peptidylprolyl isomerase</fullName>
        <ecNumber evidence="3">5.2.1.8</ecNumber>
    </recommendedName>
</protein>
<evidence type="ECO:0000259" key="7">
    <source>
        <dbReference type="PROSITE" id="PS50198"/>
    </source>
</evidence>
<dbReference type="RefSeq" id="WP_156643351.1">
    <property type="nucleotide sequence ID" value="NZ_WOXT01000006.1"/>
</dbReference>
<keyword evidence="6" id="KW-1133">Transmembrane helix</keyword>
<comment type="catalytic activity">
    <reaction evidence="1">
        <text>[protein]-peptidylproline (omega=180) = [protein]-peptidylproline (omega=0)</text>
        <dbReference type="Rhea" id="RHEA:16237"/>
        <dbReference type="Rhea" id="RHEA-COMP:10747"/>
        <dbReference type="Rhea" id="RHEA-COMP:10748"/>
        <dbReference type="ChEBI" id="CHEBI:83833"/>
        <dbReference type="ChEBI" id="CHEBI:83834"/>
        <dbReference type="EC" id="5.2.1.8"/>
    </reaction>
</comment>
<evidence type="ECO:0000256" key="2">
    <source>
        <dbReference type="ARBA" id="ARBA00007656"/>
    </source>
</evidence>
<comment type="caution">
    <text evidence="8">The sequence shown here is derived from an EMBL/GenBank/DDBJ whole genome shotgun (WGS) entry which is preliminary data.</text>
</comment>
<evidence type="ECO:0000256" key="6">
    <source>
        <dbReference type="SAM" id="Phobius"/>
    </source>
</evidence>
<keyword evidence="4 5" id="KW-0697">Rotamase</keyword>
<dbReference type="Proteomes" id="UP000479692">
    <property type="component" value="Unassembled WGS sequence"/>
</dbReference>
<keyword evidence="9" id="KW-1185">Reference proteome</keyword>
<evidence type="ECO:0000313" key="9">
    <source>
        <dbReference type="Proteomes" id="UP000479692"/>
    </source>
</evidence>
<keyword evidence="6" id="KW-0812">Transmembrane</keyword>
<dbReference type="GO" id="GO:0003755">
    <property type="term" value="F:peptidyl-prolyl cis-trans isomerase activity"/>
    <property type="evidence" value="ECO:0007669"/>
    <property type="project" value="UniProtKB-KW"/>
</dbReference>
<dbReference type="PANTHER" id="PTHR47245:SF2">
    <property type="entry name" value="PEPTIDYL-PROLYL CIS-TRANS ISOMERASE HP_0175-RELATED"/>
    <property type="match status" value="1"/>
</dbReference>
<feature type="domain" description="PpiC" evidence="7">
    <location>
        <begin position="116"/>
        <end position="228"/>
    </location>
</feature>
<dbReference type="AlphaFoldDB" id="A0A7C9MNZ4"/>
<gene>
    <name evidence="8" type="ORF">GN331_16310</name>
</gene>
<dbReference type="PROSITE" id="PS50198">
    <property type="entry name" value="PPIC_PPIASE_2"/>
    <property type="match status" value="1"/>
</dbReference>
<dbReference type="PANTHER" id="PTHR47245">
    <property type="entry name" value="PEPTIDYLPROLYL ISOMERASE"/>
    <property type="match status" value="1"/>
</dbReference>
<dbReference type="Gene3D" id="3.10.50.40">
    <property type="match status" value="1"/>
</dbReference>
<name>A0A7C9MNZ4_9GAMM</name>